<dbReference type="InterPro" id="IPR000008">
    <property type="entry name" value="C2_dom"/>
</dbReference>
<dbReference type="CDD" id="cd00030">
    <property type="entry name" value="C2"/>
    <property type="match status" value="1"/>
</dbReference>
<gene>
    <name evidence="3" type="ORF">CFOL_v3_04868</name>
</gene>
<evidence type="ECO:0000256" key="1">
    <source>
        <dbReference type="SAM" id="Phobius"/>
    </source>
</evidence>
<evidence type="ECO:0000313" key="4">
    <source>
        <dbReference type="Proteomes" id="UP000187406"/>
    </source>
</evidence>
<dbReference type="Proteomes" id="UP000187406">
    <property type="component" value="Unassembled WGS sequence"/>
</dbReference>
<keyword evidence="1" id="KW-1133">Transmembrane helix</keyword>
<dbReference type="PROSITE" id="PS50004">
    <property type="entry name" value="C2"/>
    <property type="match status" value="1"/>
</dbReference>
<dbReference type="EMBL" id="BDDD01000196">
    <property type="protein sequence ID" value="GAV61341.1"/>
    <property type="molecule type" value="Genomic_DNA"/>
</dbReference>
<organism evidence="3 4">
    <name type="scientific">Cephalotus follicularis</name>
    <name type="common">Albany pitcher plant</name>
    <dbReference type="NCBI Taxonomy" id="3775"/>
    <lineage>
        <taxon>Eukaryota</taxon>
        <taxon>Viridiplantae</taxon>
        <taxon>Streptophyta</taxon>
        <taxon>Embryophyta</taxon>
        <taxon>Tracheophyta</taxon>
        <taxon>Spermatophyta</taxon>
        <taxon>Magnoliopsida</taxon>
        <taxon>eudicotyledons</taxon>
        <taxon>Gunneridae</taxon>
        <taxon>Pentapetalae</taxon>
        <taxon>rosids</taxon>
        <taxon>fabids</taxon>
        <taxon>Oxalidales</taxon>
        <taxon>Cephalotaceae</taxon>
        <taxon>Cephalotus</taxon>
    </lineage>
</organism>
<dbReference type="InParanoid" id="A0A1Q3B007"/>
<dbReference type="GO" id="GO:0005783">
    <property type="term" value="C:endoplasmic reticulum"/>
    <property type="evidence" value="ECO:0007669"/>
    <property type="project" value="TreeGrafter"/>
</dbReference>
<feature type="domain" description="C2" evidence="2">
    <location>
        <begin position="1"/>
        <end position="62"/>
    </location>
</feature>
<keyword evidence="1" id="KW-0812">Transmembrane</keyword>
<evidence type="ECO:0000313" key="3">
    <source>
        <dbReference type="EMBL" id="GAV61341.1"/>
    </source>
</evidence>
<keyword evidence="4" id="KW-1185">Reference proteome</keyword>
<dbReference type="AlphaFoldDB" id="A0A1Q3B007"/>
<dbReference type="Gene3D" id="2.60.40.150">
    <property type="entry name" value="C2 domain"/>
    <property type="match status" value="1"/>
</dbReference>
<dbReference type="InterPro" id="IPR045050">
    <property type="entry name" value="Synaptotagmin_plant"/>
</dbReference>
<sequence>FRKNNLNPIWNEHFEFIVEDASTQHLVVKIYDDEGLQAAELIGCAQVRLSELEPGKVKDVWLKLVKDLEVQKDNKYWGQVRTLNSLHLVTLEIFYASYLCFFVYK</sequence>
<dbReference type="InterPro" id="IPR035892">
    <property type="entry name" value="C2_domain_sf"/>
</dbReference>
<feature type="transmembrane region" description="Helical" evidence="1">
    <location>
        <begin position="85"/>
        <end position="104"/>
    </location>
</feature>
<evidence type="ECO:0000259" key="2">
    <source>
        <dbReference type="PROSITE" id="PS50004"/>
    </source>
</evidence>
<dbReference type="Pfam" id="PF00168">
    <property type="entry name" value="C2"/>
    <property type="match status" value="1"/>
</dbReference>
<proteinExistence type="predicted"/>
<accession>A0A1Q3B007</accession>
<dbReference type="SUPFAM" id="SSF49562">
    <property type="entry name" value="C2 domain (Calcium/lipid-binding domain, CaLB)"/>
    <property type="match status" value="1"/>
</dbReference>
<keyword evidence="1" id="KW-0472">Membrane</keyword>
<dbReference type="PANTHER" id="PTHR10774:SF149">
    <property type="entry name" value="SYNAPTOTAGMIN-5"/>
    <property type="match status" value="1"/>
</dbReference>
<dbReference type="PANTHER" id="PTHR10774">
    <property type="entry name" value="EXTENDED SYNAPTOTAGMIN-RELATED"/>
    <property type="match status" value="1"/>
</dbReference>
<dbReference type="STRING" id="3775.A0A1Q3B007"/>
<feature type="non-terminal residue" evidence="3">
    <location>
        <position position="1"/>
    </location>
</feature>
<dbReference type="OrthoDB" id="1736694at2759"/>
<reference evidence="4" key="1">
    <citation type="submission" date="2016-04" db="EMBL/GenBank/DDBJ databases">
        <title>Cephalotus genome sequencing.</title>
        <authorList>
            <person name="Fukushima K."/>
            <person name="Hasebe M."/>
            <person name="Fang X."/>
        </authorList>
    </citation>
    <scope>NUCLEOTIDE SEQUENCE [LARGE SCALE GENOMIC DNA]</scope>
    <source>
        <strain evidence="4">cv. St1</strain>
    </source>
</reference>
<dbReference type="GO" id="GO:0008289">
    <property type="term" value="F:lipid binding"/>
    <property type="evidence" value="ECO:0007669"/>
    <property type="project" value="InterPro"/>
</dbReference>
<protein>
    <submittedName>
        <fullName evidence="3">C2 domain-containing protein</fullName>
    </submittedName>
</protein>
<comment type="caution">
    <text evidence="3">The sequence shown here is derived from an EMBL/GenBank/DDBJ whole genome shotgun (WGS) entry which is preliminary data.</text>
</comment>
<name>A0A1Q3B007_CEPFO</name>